<dbReference type="AlphaFoldDB" id="A0A6J7HXT6"/>
<sequence>MMLPEIHVATVEAVATLIGSIEPKVTDSLQASLAAGQRRCCTYLTGRATLLSADHVPPQS</sequence>
<protein>
    <submittedName>
        <fullName evidence="1">Unannotated protein</fullName>
    </submittedName>
</protein>
<organism evidence="1">
    <name type="scientific">freshwater metagenome</name>
    <dbReference type="NCBI Taxonomy" id="449393"/>
    <lineage>
        <taxon>unclassified sequences</taxon>
        <taxon>metagenomes</taxon>
        <taxon>ecological metagenomes</taxon>
    </lineage>
</organism>
<evidence type="ECO:0000313" key="1">
    <source>
        <dbReference type="EMBL" id="CAB4922189.1"/>
    </source>
</evidence>
<proteinExistence type="predicted"/>
<gene>
    <name evidence="1" type="ORF">UFOPK3519_01990</name>
</gene>
<accession>A0A6J7HXT6</accession>
<name>A0A6J7HXT6_9ZZZZ</name>
<dbReference type="EMBL" id="CAFBMG010000257">
    <property type="protein sequence ID" value="CAB4922189.1"/>
    <property type="molecule type" value="Genomic_DNA"/>
</dbReference>
<reference evidence="1" key="1">
    <citation type="submission" date="2020-05" db="EMBL/GenBank/DDBJ databases">
        <authorList>
            <person name="Chiriac C."/>
            <person name="Salcher M."/>
            <person name="Ghai R."/>
            <person name="Kavagutti S V."/>
        </authorList>
    </citation>
    <scope>NUCLEOTIDE SEQUENCE</scope>
</reference>